<organism evidence="2 3">
    <name type="scientific">Gramella jeungdoensis</name>
    <dbReference type="NCBI Taxonomy" id="708091"/>
    <lineage>
        <taxon>Bacteria</taxon>
        <taxon>Pseudomonadati</taxon>
        <taxon>Bacteroidota</taxon>
        <taxon>Flavobacteriia</taxon>
        <taxon>Flavobacteriales</taxon>
        <taxon>Flavobacteriaceae</taxon>
        <taxon>Christiangramia</taxon>
    </lineage>
</organism>
<proteinExistence type="predicted"/>
<dbReference type="EMBL" id="JAMSCK010000003">
    <property type="protein sequence ID" value="MCM8569695.1"/>
    <property type="molecule type" value="Genomic_DNA"/>
</dbReference>
<protein>
    <submittedName>
        <fullName evidence="2">AAA family ATPase</fullName>
    </submittedName>
</protein>
<sequence length="460" mass="52342">MVEDSKEKSILKFFKFEPTPDQMKVLLNLESFITNSSEDFLIINGAAGTGKTLLMSSCIAYLRDKGIANNLAAPTGRAARILASKAHVPCSTIHSLIYNVNTDPEEGTIRFSLKENESTEYTVYIIDEASMVSSQSESDQESLFEGGNCVLDDLIYYGKQGNDLNKFIFVGDKNQLPPVKESFSAALSSKFLKEKYNLEGTSLKLNTVKRQKTNSSLFKCINNIREVIENTARDLGTEAYFSINTQAVAEHLYALDLTENGHEYCTALAYNHSKNLQFNQRVRSLLFNYPKEKLVPGELLIINRTLRKPEYTLYNGDHVIVKEIDLQNTEIIEGLEFAKVVIEATDISNERFEIKDYILLDTLEKPKGLGKKKEKALHKIRKIQNKKYRDNGNAMEDPFLGAIRALYGYSITIHKAQGGEWDKVYISDWYPPSKTYYNSKYTAFTRAKEEVFVYNLYKLH</sequence>
<evidence type="ECO:0000259" key="1">
    <source>
        <dbReference type="Pfam" id="PF13538"/>
    </source>
</evidence>
<evidence type="ECO:0000313" key="2">
    <source>
        <dbReference type="EMBL" id="MCM8569695.1"/>
    </source>
</evidence>
<dbReference type="InterPro" id="IPR027785">
    <property type="entry name" value="UvrD-like_helicase_C"/>
</dbReference>
<dbReference type="RefSeq" id="WP_252113006.1">
    <property type="nucleotide sequence ID" value="NZ_JAMSCK010000003.1"/>
</dbReference>
<gene>
    <name evidence="2" type="ORF">NE848_09910</name>
</gene>
<dbReference type="Pfam" id="PF13538">
    <property type="entry name" value="UvrD_C_2"/>
    <property type="match status" value="1"/>
</dbReference>
<comment type="caution">
    <text evidence="2">The sequence shown here is derived from an EMBL/GenBank/DDBJ whole genome shotgun (WGS) entry which is preliminary data.</text>
</comment>
<reference evidence="2" key="1">
    <citation type="submission" date="2022-06" db="EMBL/GenBank/DDBJ databases">
        <title>Gramella sediminis sp. nov., isolated from deep-sea sediment of the Indian Ocean.</title>
        <authorList>
            <person name="Yang L."/>
        </authorList>
    </citation>
    <scope>NUCLEOTIDE SEQUENCE</scope>
    <source>
        <strain evidence="2">HMD3159</strain>
    </source>
</reference>
<dbReference type="CDD" id="cd18809">
    <property type="entry name" value="SF1_C_RecD"/>
    <property type="match status" value="1"/>
</dbReference>
<dbReference type="InterPro" id="IPR027417">
    <property type="entry name" value="P-loop_NTPase"/>
</dbReference>
<keyword evidence="3" id="KW-1185">Reference proteome</keyword>
<accession>A0ABT0Z2S5</accession>
<feature type="domain" description="UvrD-like helicase C-terminal" evidence="1">
    <location>
        <begin position="407"/>
        <end position="454"/>
    </location>
</feature>
<dbReference type="Proteomes" id="UP001155077">
    <property type="component" value="Unassembled WGS sequence"/>
</dbReference>
<dbReference type="SUPFAM" id="SSF52540">
    <property type="entry name" value="P-loop containing nucleoside triphosphate hydrolases"/>
    <property type="match status" value="1"/>
</dbReference>
<evidence type="ECO:0000313" key="3">
    <source>
        <dbReference type="Proteomes" id="UP001155077"/>
    </source>
</evidence>
<dbReference type="Gene3D" id="3.40.50.300">
    <property type="entry name" value="P-loop containing nucleotide triphosphate hydrolases"/>
    <property type="match status" value="2"/>
</dbReference>
<name>A0ABT0Z2S5_9FLAO</name>
<dbReference type="Pfam" id="PF13245">
    <property type="entry name" value="AAA_19"/>
    <property type="match status" value="1"/>
</dbReference>